<accession>A0A6C0IC20</accession>
<dbReference type="EMBL" id="MN740156">
    <property type="protein sequence ID" value="QHT90588.1"/>
    <property type="molecule type" value="Genomic_DNA"/>
</dbReference>
<name>A0A6C0IC20_9ZZZZ</name>
<proteinExistence type="predicted"/>
<evidence type="ECO:0000313" key="1">
    <source>
        <dbReference type="EMBL" id="QHT90588.1"/>
    </source>
</evidence>
<organism evidence="1">
    <name type="scientific">viral metagenome</name>
    <dbReference type="NCBI Taxonomy" id="1070528"/>
    <lineage>
        <taxon>unclassified sequences</taxon>
        <taxon>metagenomes</taxon>
        <taxon>organismal metagenomes</taxon>
    </lineage>
</organism>
<protein>
    <submittedName>
        <fullName evidence="1">Uncharacterized protein</fullName>
    </submittedName>
</protein>
<sequence length="33" mass="3819">MLQFFYISIVFDSNPKVLGVFVRAWLETIAILS</sequence>
<dbReference type="AlphaFoldDB" id="A0A6C0IC20"/>
<reference evidence="1" key="1">
    <citation type="journal article" date="2020" name="Nature">
        <title>Giant virus diversity and host interactions through global metagenomics.</title>
        <authorList>
            <person name="Schulz F."/>
            <person name="Roux S."/>
            <person name="Paez-Espino D."/>
            <person name="Jungbluth S."/>
            <person name="Walsh D.A."/>
            <person name="Denef V.J."/>
            <person name="McMahon K.D."/>
            <person name="Konstantinidis K.T."/>
            <person name="Eloe-Fadrosh E.A."/>
            <person name="Kyrpides N.C."/>
            <person name="Woyke T."/>
        </authorList>
    </citation>
    <scope>NUCLEOTIDE SEQUENCE</scope>
    <source>
        <strain evidence="1">GVMAG-M-3300023184-71</strain>
    </source>
</reference>